<evidence type="ECO:0000256" key="1">
    <source>
        <dbReference type="ARBA" id="ARBA00022729"/>
    </source>
</evidence>
<dbReference type="Pfam" id="PF00149">
    <property type="entry name" value="Metallophos"/>
    <property type="match status" value="1"/>
</dbReference>
<evidence type="ECO:0000313" key="7">
    <source>
        <dbReference type="Proteomes" id="UP000198131"/>
    </source>
</evidence>
<dbReference type="InterPro" id="IPR026444">
    <property type="entry name" value="Secre_tail"/>
</dbReference>
<dbReference type="Proteomes" id="UP000198131">
    <property type="component" value="Unassembled WGS sequence"/>
</dbReference>
<feature type="chain" id="PRO_5013166070" evidence="3">
    <location>
        <begin position="30"/>
        <end position="377"/>
    </location>
</feature>
<dbReference type="PANTHER" id="PTHR10161:SF14">
    <property type="entry name" value="TARTRATE-RESISTANT ACID PHOSPHATASE TYPE 5"/>
    <property type="match status" value="1"/>
</dbReference>
<keyword evidence="1 3" id="KW-0732">Signal</keyword>
<dbReference type="EMBL" id="FYEW01000002">
    <property type="protein sequence ID" value="SNC74546.1"/>
    <property type="molecule type" value="Genomic_DNA"/>
</dbReference>
<evidence type="ECO:0000313" key="6">
    <source>
        <dbReference type="EMBL" id="SNC74546.1"/>
    </source>
</evidence>
<name>A0A212U8J5_9BACT</name>
<dbReference type="NCBIfam" id="TIGR04183">
    <property type="entry name" value="Por_Secre_tail"/>
    <property type="match status" value="1"/>
</dbReference>
<feature type="domain" description="Calcineurin-like phosphoesterase" evidence="4">
    <location>
        <begin position="47"/>
        <end position="218"/>
    </location>
</feature>
<proteinExistence type="predicted"/>
<gene>
    <name evidence="6" type="ORF">SAMN06265337_2424</name>
</gene>
<protein>
    <submittedName>
        <fullName evidence="6">Por secretion system C-terminal sorting domain-containing protein</fullName>
    </submittedName>
</protein>
<dbReference type="PANTHER" id="PTHR10161">
    <property type="entry name" value="TARTRATE-RESISTANT ACID PHOSPHATASE TYPE 5"/>
    <property type="match status" value="1"/>
</dbReference>
<feature type="signal peptide" evidence="3">
    <location>
        <begin position="1"/>
        <end position="29"/>
    </location>
</feature>
<dbReference type="Gene3D" id="3.60.21.10">
    <property type="match status" value="1"/>
</dbReference>
<keyword evidence="7" id="KW-1185">Reference proteome</keyword>
<dbReference type="AlphaFoldDB" id="A0A212U8J5"/>
<dbReference type="Pfam" id="PF18962">
    <property type="entry name" value="Por_Secre_tail"/>
    <property type="match status" value="1"/>
</dbReference>
<sequence>MIFQASLFHKAGAAFALLVSLLASGPLYAQRFAALGDYGYTGKPEQDVAKLIESWKPEFIITLGDNNYDLGEGRTIDANIGQYYQAYIGKYTGKYGPGAPTNRFFPSIGNHDLYTASGQAYLNYFTLPGNERYYDFVKGNVHFFVLNSDPLEPDGIISTSVQAQWLQQRMSQSTSAWKVVYFHHAPYSSGHHGSTWEMQWPFRAWGASAVISGHDHHYERIVTDEIPYFVNGLGGRSIYTAYTPVRNSKVLYSANYGAMLIQATPDSLHFQFITRTKEVIDTYTLHRQVSAIPANMLMVHPNPMSESAQVEFTQGAAGRATIRVIDAYGREVSRLYDGLLAAGRQSIMWQRGSLASGIYLVQVVSGTTALTSRVLVL</sequence>
<dbReference type="GO" id="GO:0016787">
    <property type="term" value="F:hydrolase activity"/>
    <property type="evidence" value="ECO:0007669"/>
    <property type="project" value="UniProtKB-KW"/>
</dbReference>
<organism evidence="6 7">
    <name type="scientific">Hymenobacter gelipurpurascens</name>
    <dbReference type="NCBI Taxonomy" id="89968"/>
    <lineage>
        <taxon>Bacteria</taxon>
        <taxon>Pseudomonadati</taxon>
        <taxon>Bacteroidota</taxon>
        <taxon>Cytophagia</taxon>
        <taxon>Cytophagales</taxon>
        <taxon>Hymenobacteraceae</taxon>
        <taxon>Hymenobacter</taxon>
    </lineage>
</organism>
<dbReference type="RefSeq" id="WP_088843787.1">
    <property type="nucleotide sequence ID" value="NZ_FYEW01000002.1"/>
</dbReference>
<evidence type="ECO:0000259" key="5">
    <source>
        <dbReference type="Pfam" id="PF18962"/>
    </source>
</evidence>
<reference evidence="7" key="1">
    <citation type="submission" date="2017-06" db="EMBL/GenBank/DDBJ databases">
        <authorList>
            <person name="Varghese N."/>
            <person name="Submissions S."/>
        </authorList>
    </citation>
    <scope>NUCLEOTIDE SEQUENCE [LARGE SCALE GENOMIC DNA]</scope>
    <source>
        <strain evidence="7">DSM 11116</strain>
    </source>
</reference>
<dbReference type="InterPro" id="IPR051558">
    <property type="entry name" value="Metallophosphoesterase_PAP"/>
</dbReference>
<evidence type="ECO:0000256" key="3">
    <source>
        <dbReference type="SAM" id="SignalP"/>
    </source>
</evidence>
<dbReference type="InterPro" id="IPR004843">
    <property type="entry name" value="Calcineurin-like_PHP"/>
</dbReference>
<dbReference type="OrthoDB" id="9809781at2"/>
<feature type="domain" description="Secretion system C-terminal sorting" evidence="5">
    <location>
        <begin position="299"/>
        <end position="376"/>
    </location>
</feature>
<keyword evidence="2" id="KW-0378">Hydrolase</keyword>
<evidence type="ECO:0000259" key="4">
    <source>
        <dbReference type="Pfam" id="PF00149"/>
    </source>
</evidence>
<evidence type="ECO:0000256" key="2">
    <source>
        <dbReference type="ARBA" id="ARBA00022801"/>
    </source>
</evidence>
<accession>A0A212U8J5</accession>
<dbReference type="InterPro" id="IPR029052">
    <property type="entry name" value="Metallo-depent_PP-like"/>
</dbReference>
<dbReference type="SUPFAM" id="SSF56300">
    <property type="entry name" value="Metallo-dependent phosphatases"/>
    <property type="match status" value="1"/>
</dbReference>